<keyword evidence="14" id="KW-1185">Reference proteome</keyword>
<dbReference type="Proteomes" id="UP001594351">
    <property type="component" value="Unassembled WGS sequence"/>
</dbReference>
<comment type="function">
    <text evidence="1">Thiol-specific peroxidase that catalyzes the reduction of hydrogen peroxide and organic hydroperoxides to water and alcohols, respectively. Plays a role in cell protection against oxidative stress by detoxifying peroxides and as sensor of hydrogen peroxide-mediated signaling events.</text>
</comment>
<evidence type="ECO:0000256" key="1">
    <source>
        <dbReference type="ARBA" id="ARBA00003330"/>
    </source>
</evidence>
<dbReference type="InterPro" id="IPR024706">
    <property type="entry name" value="Peroxiredoxin_AhpC-typ"/>
</dbReference>
<keyword evidence="8" id="KW-0676">Redox-active center</keyword>
<comment type="subunit">
    <text evidence="2">Monomer.</text>
</comment>
<organism evidence="13 14">
    <name type="scientific">candidate division CSSED10-310 bacterium</name>
    <dbReference type="NCBI Taxonomy" id="2855610"/>
    <lineage>
        <taxon>Bacteria</taxon>
        <taxon>Bacteria division CSSED10-310</taxon>
    </lineage>
</organism>
<keyword evidence="7" id="KW-1015">Disulfide bond</keyword>
<accession>A0ABV6Z1V0</accession>
<evidence type="ECO:0000256" key="7">
    <source>
        <dbReference type="ARBA" id="ARBA00023157"/>
    </source>
</evidence>
<evidence type="ECO:0000256" key="6">
    <source>
        <dbReference type="ARBA" id="ARBA00023002"/>
    </source>
</evidence>
<evidence type="ECO:0000256" key="11">
    <source>
        <dbReference type="ARBA" id="ARBA00049091"/>
    </source>
</evidence>
<dbReference type="Gene3D" id="3.40.30.10">
    <property type="entry name" value="Glutaredoxin"/>
    <property type="match status" value="1"/>
</dbReference>
<gene>
    <name evidence="13" type="ORF">ACFL27_18890</name>
</gene>
<dbReference type="GO" id="GO:0140824">
    <property type="term" value="F:thioredoxin-dependent peroxiredoxin activity"/>
    <property type="evidence" value="ECO:0007669"/>
    <property type="project" value="UniProtKB-EC"/>
</dbReference>
<dbReference type="EMBL" id="JBHPBY010000290">
    <property type="protein sequence ID" value="MFC1852268.1"/>
    <property type="molecule type" value="Genomic_DNA"/>
</dbReference>
<reference evidence="13 14" key="1">
    <citation type="submission" date="2024-09" db="EMBL/GenBank/DDBJ databases">
        <title>Laminarin stimulates single cell rates of sulfate reduction while oxygen inhibits transcriptomic activity in coastal marine sediment.</title>
        <authorList>
            <person name="Lindsay M."/>
            <person name="Orcutt B."/>
            <person name="Emerson D."/>
            <person name="Stepanauskas R."/>
            <person name="D'Angelo T."/>
        </authorList>
    </citation>
    <scope>NUCLEOTIDE SEQUENCE [LARGE SCALE GENOMIC DNA]</scope>
    <source>
        <strain evidence="13">SAG AM-311-K15</strain>
    </source>
</reference>
<evidence type="ECO:0000256" key="8">
    <source>
        <dbReference type="ARBA" id="ARBA00023284"/>
    </source>
</evidence>
<dbReference type="InterPro" id="IPR013766">
    <property type="entry name" value="Thioredoxin_domain"/>
</dbReference>
<dbReference type="InterPro" id="IPR050924">
    <property type="entry name" value="Peroxiredoxin_BCP/PrxQ"/>
</dbReference>
<comment type="caution">
    <text evidence="13">The sequence shown here is derived from an EMBL/GenBank/DDBJ whole genome shotgun (WGS) entry which is preliminary data.</text>
</comment>
<name>A0ABV6Z1V0_UNCC1</name>
<keyword evidence="5" id="KW-0049">Antioxidant</keyword>
<evidence type="ECO:0000256" key="9">
    <source>
        <dbReference type="ARBA" id="ARBA00032824"/>
    </source>
</evidence>
<dbReference type="SUPFAM" id="SSF52833">
    <property type="entry name" value="Thioredoxin-like"/>
    <property type="match status" value="1"/>
</dbReference>
<evidence type="ECO:0000313" key="14">
    <source>
        <dbReference type="Proteomes" id="UP001594351"/>
    </source>
</evidence>
<dbReference type="PROSITE" id="PS51352">
    <property type="entry name" value="THIOREDOXIN_2"/>
    <property type="match status" value="1"/>
</dbReference>
<dbReference type="CDD" id="cd03017">
    <property type="entry name" value="PRX_BCP"/>
    <property type="match status" value="1"/>
</dbReference>
<evidence type="ECO:0000256" key="10">
    <source>
        <dbReference type="ARBA" id="ARBA00038489"/>
    </source>
</evidence>
<feature type="domain" description="Thioredoxin" evidence="12">
    <location>
        <begin position="7"/>
        <end position="160"/>
    </location>
</feature>
<dbReference type="PANTHER" id="PTHR42801:SF4">
    <property type="entry name" value="AHPC_TSA FAMILY PROTEIN"/>
    <property type="match status" value="1"/>
</dbReference>
<evidence type="ECO:0000256" key="4">
    <source>
        <dbReference type="ARBA" id="ARBA00022559"/>
    </source>
</evidence>
<comment type="catalytic activity">
    <reaction evidence="11">
        <text>a hydroperoxide + [thioredoxin]-dithiol = an alcohol + [thioredoxin]-disulfide + H2O</text>
        <dbReference type="Rhea" id="RHEA:62620"/>
        <dbReference type="Rhea" id="RHEA-COMP:10698"/>
        <dbReference type="Rhea" id="RHEA-COMP:10700"/>
        <dbReference type="ChEBI" id="CHEBI:15377"/>
        <dbReference type="ChEBI" id="CHEBI:29950"/>
        <dbReference type="ChEBI" id="CHEBI:30879"/>
        <dbReference type="ChEBI" id="CHEBI:35924"/>
        <dbReference type="ChEBI" id="CHEBI:50058"/>
        <dbReference type="EC" id="1.11.1.24"/>
    </reaction>
</comment>
<proteinExistence type="inferred from homology"/>
<keyword evidence="6 13" id="KW-0560">Oxidoreductase</keyword>
<comment type="similarity">
    <text evidence="10">Belongs to the peroxiredoxin family. BCP/PrxQ subfamily.</text>
</comment>
<evidence type="ECO:0000256" key="3">
    <source>
        <dbReference type="ARBA" id="ARBA00013017"/>
    </source>
</evidence>
<evidence type="ECO:0000256" key="5">
    <source>
        <dbReference type="ARBA" id="ARBA00022862"/>
    </source>
</evidence>
<sequence length="160" mass="17829">MAGKVGLDIGDLAPELCLVNQDKEETCLKNLPGKWIILYFYPKDMTPGCTTEAIDFSTEKHSLTKLNAVILGVSPDSADRHCKFIAKHDLKITLLSDPEKEALQEFGVWQKKKMAGKEFWGVVRSTFLIDPEGVIRDKWTNVKVKGHVEAVKASLEKLSG</sequence>
<dbReference type="InterPro" id="IPR036249">
    <property type="entry name" value="Thioredoxin-like_sf"/>
</dbReference>
<dbReference type="PIRSF" id="PIRSF000239">
    <property type="entry name" value="AHPC"/>
    <property type="match status" value="1"/>
</dbReference>
<dbReference type="Pfam" id="PF00578">
    <property type="entry name" value="AhpC-TSA"/>
    <property type="match status" value="1"/>
</dbReference>
<evidence type="ECO:0000313" key="13">
    <source>
        <dbReference type="EMBL" id="MFC1852268.1"/>
    </source>
</evidence>
<dbReference type="PANTHER" id="PTHR42801">
    <property type="entry name" value="THIOREDOXIN-DEPENDENT PEROXIDE REDUCTASE"/>
    <property type="match status" value="1"/>
</dbReference>
<dbReference type="InterPro" id="IPR000866">
    <property type="entry name" value="AhpC/TSA"/>
</dbReference>
<evidence type="ECO:0000256" key="2">
    <source>
        <dbReference type="ARBA" id="ARBA00011245"/>
    </source>
</evidence>
<keyword evidence="4 13" id="KW-0575">Peroxidase</keyword>
<evidence type="ECO:0000259" key="12">
    <source>
        <dbReference type="PROSITE" id="PS51352"/>
    </source>
</evidence>
<protein>
    <recommendedName>
        <fullName evidence="3">thioredoxin-dependent peroxiredoxin</fullName>
        <ecNumber evidence="3">1.11.1.24</ecNumber>
    </recommendedName>
    <alternativeName>
        <fullName evidence="9">Thioredoxin peroxidase</fullName>
    </alternativeName>
</protein>
<dbReference type="EC" id="1.11.1.24" evidence="3"/>